<dbReference type="PANTHER" id="PTHR48043:SF145">
    <property type="entry name" value="FI06409P-RELATED"/>
    <property type="match status" value="1"/>
</dbReference>
<dbReference type="InterPro" id="IPR002213">
    <property type="entry name" value="UDP_glucos_trans"/>
</dbReference>
<organism evidence="4 5">
    <name type="scientific">Thermoflexibacter ruber</name>
    <dbReference type="NCBI Taxonomy" id="1003"/>
    <lineage>
        <taxon>Bacteria</taxon>
        <taxon>Pseudomonadati</taxon>
        <taxon>Bacteroidota</taxon>
        <taxon>Cytophagia</taxon>
        <taxon>Cytophagales</taxon>
        <taxon>Thermoflexibacteraceae</taxon>
        <taxon>Thermoflexibacter</taxon>
    </lineage>
</organism>
<dbReference type="SUPFAM" id="SSF53756">
    <property type="entry name" value="UDP-Glycosyltransferase/glycogen phosphorylase"/>
    <property type="match status" value="1"/>
</dbReference>
<dbReference type="Gene3D" id="3.40.50.2000">
    <property type="entry name" value="Glycogen Phosphorylase B"/>
    <property type="match status" value="2"/>
</dbReference>
<sequence length="468" mass="54703">MNLNIILFLIHTLESHYTPTFQLAKLLQSQGYQAVYAVPERYKAYIEAQSFATIELGGFPFGLGFEQDNREFEKSQDLYLDVLLDKISNRIYEDRKAKLSQIVEDLQPTLILIDMWVSTDFIILYPLLQKYSIKVAFLQPMLSTYRKQFSPPLFTPLLPNDKKAVQKAWKDFEWKGKINQLKQVICYLGHHDSRKVKQKFKENLLPEKHQIRKDNLYHYTFAGIPEFILAPEELEFPPSEKRENQHYLGNILYLDRKQTDIDERYEMVLGKIKQNKAPSPLGRDGVEQQPLIYCTFGTMHEKYESQIISFLQKLFSVFYQKPDWQLLCTANKQVRDALQNTELPNNIHLLSKVPQLALLPKVDVFIHHGGLGSVKEALHFQVPTLVYPITPTFDTEGNAARIFYHRLGLRGEISQDSPKEIAEKIQELLTNPLYKQNLQAFKEKTETKYTEERVLTLFEELLREPAWV</sequence>
<evidence type="ECO:0000256" key="2">
    <source>
        <dbReference type="ARBA" id="ARBA00022679"/>
    </source>
</evidence>
<proteinExistence type="predicted"/>
<dbReference type="InterPro" id="IPR050271">
    <property type="entry name" value="UDP-glycosyltransferase"/>
</dbReference>
<keyword evidence="2 4" id="KW-0808">Transferase</keyword>
<dbReference type="Pfam" id="PF06722">
    <property type="entry name" value="EryCIII-like_C"/>
    <property type="match status" value="1"/>
</dbReference>
<dbReference type="CDD" id="cd03784">
    <property type="entry name" value="GT1_Gtf-like"/>
    <property type="match status" value="1"/>
</dbReference>
<evidence type="ECO:0000256" key="1">
    <source>
        <dbReference type="ARBA" id="ARBA00022676"/>
    </source>
</evidence>
<keyword evidence="5" id="KW-1185">Reference proteome</keyword>
<evidence type="ECO:0000313" key="5">
    <source>
        <dbReference type="Proteomes" id="UP000199513"/>
    </source>
</evidence>
<accession>A0A1I2FV22</accession>
<dbReference type="AlphaFoldDB" id="A0A1I2FV22"/>
<dbReference type="EMBL" id="FONY01000015">
    <property type="protein sequence ID" value="SFF09284.1"/>
    <property type="molecule type" value="Genomic_DNA"/>
</dbReference>
<feature type="domain" description="Erythromycin biosynthesis protein CIII-like C-terminal" evidence="3">
    <location>
        <begin position="332"/>
        <end position="449"/>
    </location>
</feature>
<dbReference type="Proteomes" id="UP000199513">
    <property type="component" value="Unassembled WGS sequence"/>
</dbReference>
<protein>
    <submittedName>
        <fullName evidence="4">UDP:flavonoid glycosyltransferase YjiC, YdhE family</fullName>
    </submittedName>
</protein>
<dbReference type="OrthoDB" id="9805366at2"/>
<dbReference type="STRING" id="1003.SAMN04488541_101591"/>
<dbReference type="GO" id="GO:0016758">
    <property type="term" value="F:hexosyltransferase activity"/>
    <property type="evidence" value="ECO:0007669"/>
    <property type="project" value="UniProtKB-ARBA"/>
</dbReference>
<reference evidence="4 5" key="1">
    <citation type="submission" date="2016-10" db="EMBL/GenBank/DDBJ databases">
        <authorList>
            <person name="de Groot N.N."/>
        </authorList>
    </citation>
    <scope>NUCLEOTIDE SEQUENCE [LARGE SCALE GENOMIC DNA]</scope>
    <source>
        <strain>GEY</strain>
        <strain evidence="5">DSM 9560</strain>
    </source>
</reference>
<name>A0A1I2FV22_9BACT</name>
<dbReference type="PANTHER" id="PTHR48043">
    <property type="entry name" value="EG:EG0003.4 PROTEIN-RELATED"/>
    <property type="match status" value="1"/>
</dbReference>
<dbReference type="InterPro" id="IPR010610">
    <property type="entry name" value="EryCIII-like_C"/>
</dbReference>
<dbReference type="RefSeq" id="WP_091544691.1">
    <property type="nucleotide sequence ID" value="NZ_FONY01000015.1"/>
</dbReference>
<dbReference type="GO" id="GO:0008194">
    <property type="term" value="F:UDP-glycosyltransferase activity"/>
    <property type="evidence" value="ECO:0007669"/>
    <property type="project" value="InterPro"/>
</dbReference>
<evidence type="ECO:0000259" key="3">
    <source>
        <dbReference type="Pfam" id="PF06722"/>
    </source>
</evidence>
<evidence type="ECO:0000313" key="4">
    <source>
        <dbReference type="EMBL" id="SFF09284.1"/>
    </source>
</evidence>
<keyword evidence="1" id="KW-0328">Glycosyltransferase</keyword>
<gene>
    <name evidence="4" type="ORF">SAMN04488541_101591</name>
</gene>